<sequence>MEHQKILEAFRASHAEGLEVAKNIEMLQSPKDGLGQSADRMPGQRRGGLEHQGPGIWGAVGLCVVC</sequence>
<proteinExistence type="predicted"/>
<dbReference type="EMBL" id="WIGO01000071">
    <property type="protein sequence ID" value="KAF6832293.1"/>
    <property type="molecule type" value="Genomic_DNA"/>
</dbReference>
<evidence type="ECO:0000256" key="1">
    <source>
        <dbReference type="SAM" id="MobiDB-lite"/>
    </source>
</evidence>
<feature type="region of interest" description="Disordered" evidence="1">
    <location>
        <begin position="29"/>
        <end position="52"/>
    </location>
</feature>
<gene>
    <name evidence="2" type="ORF">CPLU01_06257</name>
</gene>
<keyword evidence="3" id="KW-1185">Reference proteome</keyword>
<reference evidence="2" key="1">
    <citation type="journal article" date="2020" name="Phytopathology">
        <title>Genome Sequence Resources of Colletotrichum truncatum, C. plurivorum, C. musicola, and C. sojae: Four Species Pathogenic to Soybean (Glycine max).</title>
        <authorList>
            <person name="Rogerio F."/>
            <person name="Boufleur T.R."/>
            <person name="Ciampi-Guillardi M."/>
            <person name="Sukno S.A."/>
            <person name="Thon M.R."/>
            <person name="Massola Junior N.S."/>
            <person name="Baroncelli R."/>
        </authorList>
    </citation>
    <scope>NUCLEOTIDE SEQUENCE</scope>
    <source>
        <strain evidence="2">LFN00145</strain>
    </source>
</reference>
<dbReference type="AlphaFoldDB" id="A0A8H6NGS1"/>
<comment type="caution">
    <text evidence="2">The sequence shown here is derived from an EMBL/GenBank/DDBJ whole genome shotgun (WGS) entry which is preliminary data.</text>
</comment>
<accession>A0A8H6NGS1</accession>
<evidence type="ECO:0000313" key="2">
    <source>
        <dbReference type="EMBL" id="KAF6832293.1"/>
    </source>
</evidence>
<name>A0A8H6NGS1_9PEZI</name>
<dbReference type="Proteomes" id="UP000654918">
    <property type="component" value="Unassembled WGS sequence"/>
</dbReference>
<evidence type="ECO:0000313" key="3">
    <source>
        <dbReference type="Proteomes" id="UP000654918"/>
    </source>
</evidence>
<organism evidence="2 3">
    <name type="scientific">Colletotrichum plurivorum</name>
    <dbReference type="NCBI Taxonomy" id="2175906"/>
    <lineage>
        <taxon>Eukaryota</taxon>
        <taxon>Fungi</taxon>
        <taxon>Dikarya</taxon>
        <taxon>Ascomycota</taxon>
        <taxon>Pezizomycotina</taxon>
        <taxon>Sordariomycetes</taxon>
        <taxon>Hypocreomycetidae</taxon>
        <taxon>Glomerellales</taxon>
        <taxon>Glomerellaceae</taxon>
        <taxon>Colletotrichum</taxon>
        <taxon>Colletotrichum orchidearum species complex</taxon>
    </lineage>
</organism>
<protein>
    <submittedName>
        <fullName evidence="2">Uncharacterized protein</fullName>
    </submittedName>
</protein>